<evidence type="ECO:0000313" key="2">
    <source>
        <dbReference type="EMBL" id="KKB12604.1"/>
    </source>
</evidence>
<accession>A0A0F5FUS4</accession>
<keyword evidence="1" id="KW-0812">Transmembrane</keyword>
<organism evidence="2 3">
    <name type="scientific">Devosia geojensis</name>
    <dbReference type="NCBI Taxonomy" id="443610"/>
    <lineage>
        <taxon>Bacteria</taxon>
        <taxon>Pseudomonadati</taxon>
        <taxon>Pseudomonadota</taxon>
        <taxon>Alphaproteobacteria</taxon>
        <taxon>Hyphomicrobiales</taxon>
        <taxon>Devosiaceae</taxon>
        <taxon>Devosia</taxon>
    </lineage>
</organism>
<keyword evidence="1" id="KW-1133">Transmembrane helix</keyword>
<protein>
    <submittedName>
        <fullName evidence="2">Uncharacterized protein</fullName>
    </submittedName>
</protein>
<dbReference type="AlphaFoldDB" id="A0A0F5FUS4"/>
<sequence length="132" mass="14509">MDEGKPNNTRGRILLIVLGVVALTFIVAAISSNLSIWRQNDAVEAAAGGGEWGLSGSWRDRLEVALYSPPSFHQVVICLQAEEKSFRHAEIPRQSQIGIGCHRPLAEYDLVDTAGWNVHSASQRILAEPHRL</sequence>
<feature type="transmembrane region" description="Helical" evidence="1">
    <location>
        <begin position="12"/>
        <end position="30"/>
    </location>
</feature>
<dbReference type="STRING" id="443610.VE25_06720"/>
<gene>
    <name evidence="2" type="ORF">VE25_06720</name>
</gene>
<keyword evidence="1" id="KW-0472">Membrane</keyword>
<comment type="caution">
    <text evidence="2">The sequence shown here is derived from an EMBL/GenBank/DDBJ whole genome shotgun (WGS) entry which is preliminary data.</text>
</comment>
<dbReference type="EMBL" id="JZEX01000061">
    <property type="protein sequence ID" value="KKB12604.1"/>
    <property type="molecule type" value="Genomic_DNA"/>
</dbReference>
<dbReference type="PATRIC" id="fig|443610.3.peg.3898"/>
<dbReference type="Proteomes" id="UP000033632">
    <property type="component" value="Unassembled WGS sequence"/>
</dbReference>
<reference evidence="2 3" key="1">
    <citation type="submission" date="2015-03" db="EMBL/GenBank/DDBJ databases">
        <authorList>
            <person name="Hassan Y.I."/>
            <person name="Lepp D."/>
            <person name="Li X.-Z."/>
            <person name="Zhou T."/>
        </authorList>
    </citation>
    <scope>NUCLEOTIDE SEQUENCE [LARGE SCALE GENOMIC DNA]</scope>
    <source>
        <strain evidence="2 3">BD-c194</strain>
    </source>
</reference>
<name>A0A0F5FUS4_9HYPH</name>
<keyword evidence="3" id="KW-1185">Reference proteome</keyword>
<evidence type="ECO:0000256" key="1">
    <source>
        <dbReference type="SAM" id="Phobius"/>
    </source>
</evidence>
<evidence type="ECO:0000313" key="3">
    <source>
        <dbReference type="Proteomes" id="UP000033632"/>
    </source>
</evidence>
<proteinExistence type="predicted"/>